<dbReference type="GO" id="GO:0000146">
    <property type="term" value="F:microfilament motor activity"/>
    <property type="evidence" value="ECO:0007669"/>
    <property type="project" value="TreeGrafter"/>
</dbReference>
<dbReference type="GO" id="GO:0005737">
    <property type="term" value="C:cytoplasm"/>
    <property type="evidence" value="ECO:0007669"/>
    <property type="project" value="TreeGrafter"/>
</dbReference>
<evidence type="ECO:0000259" key="9">
    <source>
        <dbReference type="PROSITE" id="PS51844"/>
    </source>
</evidence>
<evidence type="ECO:0000313" key="11">
    <source>
        <dbReference type="Proteomes" id="UP000298416"/>
    </source>
</evidence>
<keyword evidence="3" id="KW-0112">Calmodulin-binding</keyword>
<evidence type="ECO:0000256" key="2">
    <source>
        <dbReference type="ARBA" id="ARBA00022840"/>
    </source>
</evidence>
<evidence type="ECO:0000313" key="10">
    <source>
        <dbReference type="EMBL" id="KAG6416227.1"/>
    </source>
</evidence>
<dbReference type="InterPro" id="IPR004009">
    <property type="entry name" value="SH3_Myosin"/>
</dbReference>
<feature type="domain" description="Myosin N-terminal SH3-like" evidence="9">
    <location>
        <begin position="8"/>
        <end position="57"/>
    </location>
</feature>
<dbReference type="GO" id="GO:0016020">
    <property type="term" value="C:membrane"/>
    <property type="evidence" value="ECO:0007669"/>
    <property type="project" value="TreeGrafter"/>
</dbReference>
<keyword evidence="6 7" id="KW-0009">Actin-binding</keyword>
<dbReference type="GO" id="GO:0005524">
    <property type="term" value="F:ATP binding"/>
    <property type="evidence" value="ECO:0007669"/>
    <property type="project" value="UniProtKB-UniRule"/>
</dbReference>
<dbReference type="InterPro" id="IPR027417">
    <property type="entry name" value="P-loop_NTPase"/>
</dbReference>
<name>A0A8X8XNY9_SALSN</name>
<protein>
    <recommendedName>
        <fullName evidence="12">Myosin V</fullName>
    </recommendedName>
</protein>
<evidence type="ECO:0000256" key="7">
    <source>
        <dbReference type="PROSITE-ProRule" id="PRU00782"/>
    </source>
</evidence>
<dbReference type="Pfam" id="PF02736">
    <property type="entry name" value="Myosin_N"/>
    <property type="match status" value="1"/>
</dbReference>
<reference evidence="10" key="2">
    <citation type="submission" date="2020-08" db="EMBL/GenBank/DDBJ databases">
        <title>Plant Genome Project.</title>
        <authorList>
            <person name="Zhang R.-G."/>
        </authorList>
    </citation>
    <scope>NUCLEOTIDE SEQUENCE</scope>
    <source>
        <strain evidence="10">Huo1</strain>
        <tissue evidence="10">Leaf</tissue>
    </source>
</reference>
<evidence type="ECO:0000259" key="8">
    <source>
        <dbReference type="PROSITE" id="PS51456"/>
    </source>
</evidence>
<dbReference type="PROSITE" id="PS51456">
    <property type="entry name" value="MYOSIN_MOTOR"/>
    <property type="match status" value="1"/>
</dbReference>
<evidence type="ECO:0000256" key="3">
    <source>
        <dbReference type="ARBA" id="ARBA00022860"/>
    </source>
</evidence>
<comment type="caution">
    <text evidence="10">The sequence shown here is derived from an EMBL/GenBank/DDBJ whole genome shotgun (WGS) entry which is preliminary data.</text>
</comment>
<dbReference type="EMBL" id="PNBA02000008">
    <property type="protein sequence ID" value="KAG6416227.1"/>
    <property type="molecule type" value="Genomic_DNA"/>
</dbReference>
<keyword evidence="11" id="KW-1185">Reference proteome</keyword>
<dbReference type="GO" id="GO:0051015">
    <property type="term" value="F:actin filament binding"/>
    <property type="evidence" value="ECO:0007669"/>
    <property type="project" value="TreeGrafter"/>
</dbReference>
<comment type="similarity">
    <text evidence="7">Belongs to the TRAFAC class myosin-kinesin ATPase superfamily. Myosin family.</text>
</comment>
<feature type="binding site" evidence="7">
    <location>
        <begin position="156"/>
        <end position="163"/>
    </location>
    <ligand>
        <name>ATP</name>
        <dbReference type="ChEBI" id="CHEBI:30616"/>
    </ligand>
</feature>
<proteinExistence type="inferred from homology"/>
<dbReference type="PRINTS" id="PR00193">
    <property type="entry name" value="MYOSINHEAVY"/>
</dbReference>
<evidence type="ECO:0000256" key="6">
    <source>
        <dbReference type="ARBA" id="ARBA00023203"/>
    </source>
</evidence>
<dbReference type="PANTHER" id="PTHR13140">
    <property type="entry name" value="MYOSIN"/>
    <property type="match status" value="1"/>
</dbReference>
<keyword evidence="4 7" id="KW-0518">Myosin</keyword>
<dbReference type="GO" id="GO:0007015">
    <property type="term" value="P:actin filament organization"/>
    <property type="evidence" value="ECO:0007669"/>
    <property type="project" value="TreeGrafter"/>
</dbReference>
<sequence length="203" mass="22602">MGTPPKVYEGSHIWVEDPEVVWIDGKVLKILGDEVEVETSDGRTVTASISKTYPKDEEDHAEGFNDMTKLSYMHEAGVLHNLEIRYQINKIYTYSGGILIAVNPFQRLPDLYDIKMMERYKGAPFGELSPHVFAIGEAAFRDMMNEGTSNSILVSGESGAGKTETSKTKTTKMLMQYLAYLGGHKEGEGRSVEQQVLEVGFVI</sequence>
<evidence type="ECO:0000256" key="5">
    <source>
        <dbReference type="ARBA" id="ARBA00023175"/>
    </source>
</evidence>
<dbReference type="GO" id="GO:0005516">
    <property type="term" value="F:calmodulin binding"/>
    <property type="evidence" value="ECO:0007669"/>
    <property type="project" value="UniProtKB-KW"/>
</dbReference>
<keyword evidence="5 7" id="KW-0505">Motor protein</keyword>
<dbReference type="GO" id="GO:0016459">
    <property type="term" value="C:myosin complex"/>
    <property type="evidence" value="ECO:0007669"/>
    <property type="project" value="UniProtKB-KW"/>
</dbReference>
<dbReference type="SUPFAM" id="SSF52540">
    <property type="entry name" value="P-loop containing nucleoside triphosphate hydrolases"/>
    <property type="match status" value="1"/>
</dbReference>
<evidence type="ECO:0000256" key="4">
    <source>
        <dbReference type="ARBA" id="ARBA00023123"/>
    </source>
</evidence>
<comment type="caution">
    <text evidence="7">Lacks conserved residue(s) required for the propagation of feature annotation.</text>
</comment>
<accession>A0A8X8XNY9</accession>
<dbReference type="PROSITE" id="PS51844">
    <property type="entry name" value="SH3_LIKE"/>
    <property type="match status" value="1"/>
</dbReference>
<dbReference type="Gene3D" id="3.40.850.10">
    <property type="entry name" value="Kinesin motor domain"/>
    <property type="match status" value="1"/>
</dbReference>
<keyword evidence="1 7" id="KW-0547">Nucleotide-binding</keyword>
<feature type="domain" description="Myosin motor" evidence="8">
    <location>
        <begin position="62"/>
        <end position="203"/>
    </location>
</feature>
<dbReference type="Pfam" id="PF00063">
    <property type="entry name" value="Myosin_head"/>
    <property type="match status" value="1"/>
</dbReference>
<dbReference type="PANTHER" id="PTHR13140:SF807">
    <property type="entry name" value="MYOSIN-9-LIKE ISOFORM X1"/>
    <property type="match status" value="1"/>
</dbReference>
<dbReference type="SMART" id="SM00242">
    <property type="entry name" value="MYSc"/>
    <property type="match status" value="1"/>
</dbReference>
<evidence type="ECO:0008006" key="12">
    <source>
        <dbReference type="Google" id="ProtNLM"/>
    </source>
</evidence>
<reference evidence="10" key="1">
    <citation type="submission" date="2018-01" db="EMBL/GenBank/DDBJ databases">
        <authorList>
            <person name="Mao J.F."/>
        </authorList>
    </citation>
    <scope>NUCLEOTIDE SEQUENCE</scope>
    <source>
        <strain evidence="10">Huo1</strain>
        <tissue evidence="10">Leaf</tissue>
    </source>
</reference>
<dbReference type="Proteomes" id="UP000298416">
    <property type="component" value="Unassembled WGS sequence"/>
</dbReference>
<gene>
    <name evidence="10" type="ORF">SASPL_123652</name>
</gene>
<dbReference type="InterPro" id="IPR036961">
    <property type="entry name" value="Kinesin_motor_dom_sf"/>
</dbReference>
<keyword evidence="2 7" id="KW-0067">ATP-binding</keyword>
<dbReference type="AlphaFoldDB" id="A0A8X8XNY9"/>
<organism evidence="10">
    <name type="scientific">Salvia splendens</name>
    <name type="common">Scarlet sage</name>
    <dbReference type="NCBI Taxonomy" id="180675"/>
    <lineage>
        <taxon>Eukaryota</taxon>
        <taxon>Viridiplantae</taxon>
        <taxon>Streptophyta</taxon>
        <taxon>Embryophyta</taxon>
        <taxon>Tracheophyta</taxon>
        <taxon>Spermatophyta</taxon>
        <taxon>Magnoliopsida</taxon>
        <taxon>eudicotyledons</taxon>
        <taxon>Gunneridae</taxon>
        <taxon>Pentapetalae</taxon>
        <taxon>asterids</taxon>
        <taxon>lamiids</taxon>
        <taxon>Lamiales</taxon>
        <taxon>Lamiaceae</taxon>
        <taxon>Nepetoideae</taxon>
        <taxon>Mentheae</taxon>
        <taxon>Salviinae</taxon>
        <taxon>Salvia</taxon>
        <taxon>Salvia subgen. Calosphace</taxon>
        <taxon>core Calosphace</taxon>
    </lineage>
</organism>
<dbReference type="InterPro" id="IPR001609">
    <property type="entry name" value="Myosin_head_motor_dom-like"/>
</dbReference>
<evidence type="ECO:0000256" key="1">
    <source>
        <dbReference type="ARBA" id="ARBA00022741"/>
    </source>
</evidence>